<gene>
    <name evidence="1" type="ORF">HII30_17720</name>
</gene>
<protein>
    <submittedName>
        <fullName evidence="1">Amidinotransferase</fullName>
    </submittedName>
</protein>
<dbReference type="Pfam" id="PF02274">
    <property type="entry name" value="ADI"/>
    <property type="match status" value="1"/>
</dbReference>
<organism evidence="1 2">
    <name type="scientific">Paenibacillus lemnae</name>
    <dbReference type="NCBI Taxonomy" id="1330551"/>
    <lineage>
        <taxon>Bacteria</taxon>
        <taxon>Bacillati</taxon>
        <taxon>Bacillota</taxon>
        <taxon>Bacilli</taxon>
        <taxon>Bacillales</taxon>
        <taxon>Paenibacillaceae</taxon>
        <taxon>Paenibacillus</taxon>
    </lineage>
</organism>
<sequence>MHESFSYMSRTLVTEPFHDKKLLESIWGKTWGITNPVGKVKQILMHRPGSEVNRLEKYSAQIESGPMLLNQIKGNFSINSMPQSPDLERLQQQHDALADALRKEGAEIIYLEDHENAWPEMMFTRDLGMVVPGGVILSRFALYIRYGETRLAAQKISEAGMPILGMVQGMGFAEGGSFTMLDPQTAVVGTSERVNAAGVDQIRQILSFQGIRLIAVDLPASIIHLDEAFLMVDQQKALVNISLLPFWFIDELHSRDIELLHVDPRDPVLTINGIAASPGRVICASGGSYTIDLLSKNGVEVIPVDISEIVKMGGGIHCCTLPLERKG</sequence>
<dbReference type="AlphaFoldDB" id="A0A848MAM2"/>
<dbReference type="EMBL" id="JABBPN010000020">
    <property type="protein sequence ID" value="NMO97606.1"/>
    <property type="molecule type" value="Genomic_DNA"/>
</dbReference>
<evidence type="ECO:0000313" key="2">
    <source>
        <dbReference type="Proteomes" id="UP000565468"/>
    </source>
</evidence>
<dbReference type="Gene3D" id="3.75.10.10">
    <property type="entry name" value="L-arginine/glycine Amidinotransferase, Chain A"/>
    <property type="match status" value="1"/>
</dbReference>
<dbReference type="SUPFAM" id="SSF55909">
    <property type="entry name" value="Pentein"/>
    <property type="match status" value="1"/>
</dbReference>
<dbReference type="Pfam" id="PF19420">
    <property type="entry name" value="DDAH_eukar"/>
    <property type="match status" value="1"/>
</dbReference>
<name>A0A848MAM2_PAELE</name>
<dbReference type="PANTHER" id="PTHR47271">
    <property type="entry name" value="ARGININE DEIMINASE"/>
    <property type="match status" value="1"/>
</dbReference>
<dbReference type="GO" id="GO:0016740">
    <property type="term" value="F:transferase activity"/>
    <property type="evidence" value="ECO:0007669"/>
    <property type="project" value="UniProtKB-KW"/>
</dbReference>
<dbReference type="PANTHER" id="PTHR47271:SF2">
    <property type="entry name" value="ARGININE DEIMINASE"/>
    <property type="match status" value="1"/>
</dbReference>
<dbReference type="GO" id="GO:0016990">
    <property type="term" value="F:arginine deiminase activity"/>
    <property type="evidence" value="ECO:0007669"/>
    <property type="project" value="TreeGrafter"/>
</dbReference>
<proteinExistence type="predicted"/>
<dbReference type="Proteomes" id="UP000565468">
    <property type="component" value="Unassembled WGS sequence"/>
</dbReference>
<reference evidence="1 2" key="1">
    <citation type="submission" date="2020-04" db="EMBL/GenBank/DDBJ databases">
        <title>Paenibacillus algicola sp. nov., a novel marine bacterium producing alginate lyase.</title>
        <authorList>
            <person name="Huang H."/>
        </authorList>
    </citation>
    <scope>NUCLEOTIDE SEQUENCE [LARGE SCALE GENOMIC DNA]</scope>
    <source>
        <strain evidence="1 2">L7-75</strain>
    </source>
</reference>
<accession>A0A848MAM2</accession>
<keyword evidence="1" id="KW-0808">Transferase</keyword>
<keyword evidence="2" id="KW-1185">Reference proteome</keyword>
<dbReference type="GO" id="GO:0019546">
    <property type="term" value="P:L-arginine deiminase pathway"/>
    <property type="evidence" value="ECO:0007669"/>
    <property type="project" value="TreeGrafter"/>
</dbReference>
<comment type="caution">
    <text evidence="1">The sequence shown here is derived from an EMBL/GenBank/DDBJ whole genome shotgun (WGS) entry which is preliminary data.</text>
</comment>
<evidence type="ECO:0000313" key="1">
    <source>
        <dbReference type="EMBL" id="NMO97606.1"/>
    </source>
</evidence>